<keyword evidence="3 6" id="KW-1133">Transmembrane helix</keyword>
<dbReference type="InterPro" id="IPR001708">
    <property type="entry name" value="YidC/ALB3/OXA1/COX18"/>
</dbReference>
<feature type="transmembrane region" description="Helical" evidence="6">
    <location>
        <begin position="132"/>
        <end position="155"/>
    </location>
</feature>
<organism evidence="8 9">
    <name type="scientific">Halteria grandinella</name>
    <dbReference type="NCBI Taxonomy" id="5974"/>
    <lineage>
        <taxon>Eukaryota</taxon>
        <taxon>Sar</taxon>
        <taxon>Alveolata</taxon>
        <taxon>Ciliophora</taxon>
        <taxon>Intramacronucleata</taxon>
        <taxon>Spirotrichea</taxon>
        <taxon>Stichotrichia</taxon>
        <taxon>Sporadotrichida</taxon>
        <taxon>Halteriidae</taxon>
        <taxon>Halteria</taxon>
    </lineage>
</organism>
<dbReference type="EMBL" id="RRYP01021089">
    <property type="protein sequence ID" value="TNV72747.1"/>
    <property type="molecule type" value="Genomic_DNA"/>
</dbReference>
<dbReference type="PANTHER" id="PTHR12428:SF14">
    <property type="entry name" value="ALBINO3-LIKE PROTEIN 1, CHLOROPLASTIC"/>
    <property type="match status" value="1"/>
</dbReference>
<reference evidence="8" key="1">
    <citation type="submission" date="2019-06" db="EMBL/GenBank/DDBJ databases">
        <authorList>
            <person name="Zheng W."/>
        </authorList>
    </citation>
    <scope>NUCLEOTIDE SEQUENCE</scope>
    <source>
        <strain evidence="8">QDHG01</strain>
    </source>
</reference>
<dbReference type="Pfam" id="PF02096">
    <property type="entry name" value="60KD_IMP"/>
    <property type="match status" value="1"/>
</dbReference>
<evidence type="ECO:0000256" key="4">
    <source>
        <dbReference type="ARBA" id="ARBA00023136"/>
    </source>
</evidence>
<keyword evidence="4 6" id="KW-0472">Membrane</keyword>
<feature type="transmembrane region" description="Helical" evidence="6">
    <location>
        <begin position="287"/>
        <end position="305"/>
    </location>
</feature>
<evidence type="ECO:0000313" key="9">
    <source>
        <dbReference type="Proteomes" id="UP000785679"/>
    </source>
</evidence>
<sequence length="380" mass="43139">MLRKLLKDQQHLHQRLRAVHLPYAGSRRAFSSAPETPAAAATNQSDNIFQSADYYTEDAALHQELLAQKVQVNKELPYVDDTDTLASFMSILPKDTANVVQGVSTYGLWEYVSYLDTTFYGMWTYCAENLGMGMGVGLIASSLFTKAIFAPFIIYSQMVGLKMKLLQPDQEEIMANMRRYSQQGNREAAKIERQKVKYMRRTHGIYPMISMFNIFQMPVHLVYISMINRLSFNYDLNPNILTDGFLWFKDLSAPDPYGILPLLGGVVSLLNILSTSTTTVTPTMRKLRKYIYFLPLISVPIWMTFPAAFNLYWISSSLVQLIILNLFRNVRFRKFIGVPEFLPGTKLEAMNTKQALNIVKPKYFDAPPSAKAKAAQAAAK</sequence>
<comment type="similarity">
    <text evidence="5">Belongs to the OXA1/ALB3/YidC family.</text>
</comment>
<accession>A0A8J8ND73</accession>
<evidence type="ECO:0000256" key="6">
    <source>
        <dbReference type="SAM" id="Phobius"/>
    </source>
</evidence>
<evidence type="ECO:0000256" key="3">
    <source>
        <dbReference type="ARBA" id="ARBA00022989"/>
    </source>
</evidence>
<dbReference type="PANTHER" id="PTHR12428">
    <property type="entry name" value="OXA1"/>
    <property type="match status" value="1"/>
</dbReference>
<dbReference type="GO" id="GO:0016020">
    <property type="term" value="C:membrane"/>
    <property type="evidence" value="ECO:0007669"/>
    <property type="project" value="UniProtKB-SubCell"/>
</dbReference>
<name>A0A8J8ND73_HALGN</name>
<feature type="transmembrane region" description="Helical" evidence="6">
    <location>
        <begin position="257"/>
        <end position="275"/>
    </location>
</feature>
<comment type="caution">
    <text evidence="8">The sequence shown here is derived from an EMBL/GenBank/DDBJ whole genome shotgun (WGS) entry which is preliminary data.</text>
</comment>
<dbReference type="InterPro" id="IPR028055">
    <property type="entry name" value="YidC/Oxa/ALB_C"/>
</dbReference>
<evidence type="ECO:0000256" key="1">
    <source>
        <dbReference type="ARBA" id="ARBA00004141"/>
    </source>
</evidence>
<keyword evidence="9" id="KW-1185">Reference proteome</keyword>
<keyword evidence="2 5" id="KW-0812">Transmembrane</keyword>
<feature type="domain" description="Membrane insertase YidC/Oxa/ALB C-terminal" evidence="7">
    <location>
        <begin position="135"/>
        <end position="323"/>
    </location>
</feature>
<evidence type="ECO:0000256" key="5">
    <source>
        <dbReference type="RuleBase" id="RU003945"/>
    </source>
</evidence>
<proteinExistence type="inferred from homology"/>
<evidence type="ECO:0000259" key="7">
    <source>
        <dbReference type="Pfam" id="PF02096"/>
    </source>
</evidence>
<feature type="transmembrane region" description="Helical" evidence="6">
    <location>
        <begin position="205"/>
        <end position="226"/>
    </location>
</feature>
<evidence type="ECO:0000313" key="8">
    <source>
        <dbReference type="EMBL" id="TNV72747.1"/>
    </source>
</evidence>
<dbReference type="GO" id="GO:0051205">
    <property type="term" value="P:protein insertion into membrane"/>
    <property type="evidence" value="ECO:0007669"/>
    <property type="project" value="TreeGrafter"/>
</dbReference>
<evidence type="ECO:0000256" key="2">
    <source>
        <dbReference type="ARBA" id="ARBA00022692"/>
    </source>
</evidence>
<protein>
    <recommendedName>
        <fullName evidence="7">Membrane insertase YidC/Oxa/ALB C-terminal domain-containing protein</fullName>
    </recommendedName>
</protein>
<dbReference type="OrthoDB" id="2148490at2759"/>
<gene>
    <name evidence="8" type="ORF">FGO68_gene8110</name>
</gene>
<dbReference type="GO" id="GO:0032977">
    <property type="term" value="F:membrane insertase activity"/>
    <property type="evidence" value="ECO:0007669"/>
    <property type="project" value="InterPro"/>
</dbReference>
<comment type="subcellular location">
    <subcellularLocation>
        <location evidence="1 5">Membrane</location>
        <topology evidence="1 5">Multi-pass membrane protein</topology>
    </subcellularLocation>
</comment>
<dbReference type="Proteomes" id="UP000785679">
    <property type="component" value="Unassembled WGS sequence"/>
</dbReference>
<dbReference type="AlphaFoldDB" id="A0A8J8ND73"/>